<keyword evidence="1" id="KW-0812">Transmembrane</keyword>
<dbReference type="EMBL" id="FNVA01000009">
    <property type="protein sequence ID" value="SEG69520.1"/>
    <property type="molecule type" value="Genomic_DNA"/>
</dbReference>
<dbReference type="SUPFAM" id="SSF53474">
    <property type="entry name" value="alpha/beta-Hydrolases"/>
    <property type="match status" value="1"/>
</dbReference>
<protein>
    <submittedName>
        <fullName evidence="2">Uncharacterized protein</fullName>
    </submittedName>
</protein>
<feature type="transmembrane region" description="Helical" evidence="1">
    <location>
        <begin position="28"/>
        <end position="49"/>
    </location>
</feature>
<name>A0A1H6C968_9BACT</name>
<evidence type="ECO:0000313" key="2">
    <source>
        <dbReference type="EMBL" id="SEG69520.1"/>
    </source>
</evidence>
<reference evidence="2 3" key="1">
    <citation type="submission" date="2016-10" db="EMBL/GenBank/DDBJ databases">
        <authorList>
            <person name="de Groot N.N."/>
        </authorList>
    </citation>
    <scope>NUCLEOTIDE SEQUENCE [LARGE SCALE GENOMIC DNA]</scope>
    <source>
        <strain evidence="2 3">DSM 22489</strain>
    </source>
</reference>
<accession>A0A1H6C968</accession>
<proteinExistence type="predicted"/>
<gene>
    <name evidence="2" type="ORF">SAMN05421819_4356</name>
</gene>
<organism evidence="2 3">
    <name type="scientific">Bryocella elongata</name>
    <dbReference type="NCBI Taxonomy" id="863522"/>
    <lineage>
        <taxon>Bacteria</taxon>
        <taxon>Pseudomonadati</taxon>
        <taxon>Acidobacteriota</taxon>
        <taxon>Terriglobia</taxon>
        <taxon>Terriglobales</taxon>
        <taxon>Acidobacteriaceae</taxon>
        <taxon>Bryocella</taxon>
    </lineage>
</organism>
<dbReference type="InterPro" id="IPR029058">
    <property type="entry name" value="AB_hydrolase_fold"/>
</dbReference>
<keyword evidence="1" id="KW-1133">Transmembrane helix</keyword>
<dbReference type="AlphaFoldDB" id="A0A1H6C968"/>
<evidence type="ECO:0000256" key="1">
    <source>
        <dbReference type="SAM" id="Phobius"/>
    </source>
</evidence>
<evidence type="ECO:0000313" key="3">
    <source>
        <dbReference type="Proteomes" id="UP000236728"/>
    </source>
</evidence>
<dbReference type="Gene3D" id="3.40.50.1820">
    <property type="entry name" value="alpha/beta hydrolase"/>
    <property type="match status" value="2"/>
</dbReference>
<dbReference type="Proteomes" id="UP000236728">
    <property type="component" value="Unassembled WGS sequence"/>
</dbReference>
<keyword evidence="3" id="KW-1185">Reference proteome</keyword>
<sequence length="416" mass="45055">MQRLAGRVGAGIAARREKVQARVKERPWLYAGICAGAFLVASVIAAPFVKAHLQAIAVLDLVANKPVPWALQKSIAHPVKTDELTLPTSNGPVPARMYTPTDMPDAPALIVLHGVHHLGMNEPRLIAFATAMSSCGIRVLTPELPDIKDYHVGANSIATIGDATKWMAERNVPRRTGNESATPMSFAPVGVMGLSFSGGLSLLAAASPQYRPYFRFVFAIGSQDEMLRVAQYYRTGEDAEPSGGEELLPPHEYGALVLEYENLEDFVPKQDLAPLRAVLRAHLYEEPANEKAAMALLNPQQAAEAKQLMDTTSATTREMLAKDEVKHVQDMAGVSPHGHLATLTTPVYLLHGEGDNIIPAAETQWMAAELPHQTLQAELISPVLSHLDLDGHGPGAWDQLKLVHFFALILHAAEGR</sequence>
<keyword evidence="1" id="KW-0472">Membrane</keyword>